<proteinExistence type="predicted"/>
<name>A0A6M0SFI2_9CYAN</name>
<evidence type="ECO:0000313" key="2">
    <source>
        <dbReference type="Proteomes" id="UP000473574"/>
    </source>
</evidence>
<dbReference type="Proteomes" id="UP000473574">
    <property type="component" value="Unassembled WGS sequence"/>
</dbReference>
<comment type="caution">
    <text evidence="1">The sequence shown here is derived from an EMBL/GenBank/DDBJ whole genome shotgun (WGS) entry which is preliminary data.</text>
</comment>
<dbReference type="EMBL" id="QZCE01000002">
    <property type="protein sequence ID" value="NEZ67290.1"/>
    <property type="molecule type" value="Genomic_DNA"/>
</dbReference>
<organism evidence="1 2">
    <name type="scientific">Adonisia turfae CCMR0082</name>
    <dbReference type="NCBI Taxonomy" id="2304604"/>
    <lineage>
        <taxon>Bacteria</taxon>
        <taxon>Bacillati</taxon>
        <taxon>Cyanobacteriota</taxon>
        <taxon>Adonisia</taxon>
        <taxon>Adonisia turfae</taxon>
    </lineage>
</organism>
<gene>
    <name evidence="1" type="ORF">D0962_31805</name>
</gene>
<accession>A0A6M0SFI2</accession>
<dbReference type="AlphaFoldDB" id="A0A6M0SFI2"/>
<reference evidence="1 2" key="1">
    <citation type="journal article" date="2020" name="Microb. Ecol.">
        <title>Ecogenomics of the Marine Benthic Filamentous Cyanobacterium Adonisia.</title>
        <authorList>
            <person name="Walter J.M."/>
            <person name="Coutinho F.H."/>
            <person name="Leomil L."/>
            <person name="Hargreaves P.I."/>
            <person name="Campeao M.E."/>
            <person name="Vieira V.V."/>
            <person name="Silva B.S."/>
            <person name="Fistarol G.O."/>
            <person name="Salomon P.S."/>
            <person name="Sawabe T."/>
            <person name="Mino S."/>
            <person name="Hosokawa M."/>
            <person name="Miyashita H."/>
            <person name="Maruyama F."/>
            <person name="van Verk M.C."/>
            <person name="Dutilh B.E."/>
            <person name="Thompson C.C."/>
            <person name="Thompson F.L."/>
        </authorList>
    </citation>
    <scope>NUCLEOTIDE SEQUENCE [LARGE SCALE GENOMIC DNA]</scope>
    <source>
        <strain evidence="1 2">CCMR0082</strain>
    </source>
</reference>
<sequence length="70" mass="7300">MSSIKIVSLSPAGLEMMQSPESFLTELGDAEDAIYGGKVYSDSRVVALSVFTTPACIASVIASNIVTNTD</sequence>
<protein>
    <submittedName>
        <fullName evidence="1">Uncharacterized protein</fullName>
    </submittedName>
</protein>
<evidence type="ECO:0000313" key="1">
    <source>
        <dbReference type="EMBL" id="NEZ67290.1"/>
    </source>
</evidence>